<evidence type="ECO:0000313" key="3">
    <source>
        <dbReference type="Proteomes" id="UP000823674"/>
    </source>
</evidence>
<dbReference type="EMBL" id="JADBGQ010000001">
    <property type="protein sequence ID" value="KAG5415030.1"/>
    <property type="molecule type" value="Genomic_DNA"/>
</dbReference>
<gene>
    <name evidence="2" type="primary">A01p027090.1_BraROA</name>
    <name evidence="2" type="ORF">IGI04_002597</name>
</gene>
<protein>
    <submittedName>
        <fullName evidence="2">Uncharacterized protein</fullName>
    </submittedName>
</protein>
<reference evidence="2 3" key="1">
    <citation type="submission" date="2021-03" db="EMBL/GenBank/DDBJ databases">
        <authorList>
            <person name="King G.J."/>
            <person name="Bancroft I."/>
            <person name="Baten A."/>
            <person name="Bloomfield J."/>
            <person name="Borpatragohain P."/>
            <person name="He Z."/>
            <person name="Irish N."/>
            <person name="Irwin J."/>
            <person name="Liu K."/>
            <person name="Mauleon R.P."/>
            <person name="Moore J."/>
            <person name="Morris R."/>
            <person name="Ostergaard L."/>
            <person name="Wang B."/>
            <person name="Wells R."/>
        </authorList>
    </citation>
    <scope>NUCLEOTIDE SEQUENCE [LARGE SCALE GENOMIC DNA]</scope>
    <source>
        <strain evidence="2">R-o-18</strain>
        <tissue evidence="2">Leaf</tissue>
    </source>
</reference>
<name>A0ABQ7NY57_BRACM</name>
<organism evidence="2 3">
    <name type="scientific">Brassica rapa subsp. trilocularis</name>
    <dbReference type="NCBI Taxonomy" id="1813537"/>
    <lineage>
        <taxon>Eukaryota</taxon>
        <taxon>Viridiplantae</taxon>
        <taxon>Streptophyta</taxon>
        <taxon>Embryophyta</taxon>
        <taxon>Tracheophyta</taxon>
        <taxon>Spermatophyta</taxon>
        <taxon>Magnoliopsida</taxon>
        <taxon>eudicotyledons</taxon>
        <taxon>Gunneridae</taxon>
        <taxon>Pentapetalae</taxon>
        <taxon>rosids</taxon>
        <taxon>malvids</taxon>
        <taxon>Brassicales</taxon>
        <taxon>Brassicaceae</taxon>
        <taxon>Brassiceae</taxon>
        <taxon>Brassica</taxon>
    </lineage>
</organism>
<feature type="compositionally biased region" description="Basic residues" evidence="1">
    <location>
        <begin position="1"/>
        <end position="10"/>
    </location>
</feature>
<keyword evidence="3" id="KW-1185">Reference proteome</keyword>
<comment type="caution">
    <text evidence="2">The sequence shown here is derived from an EMBL/GenBank/DDBJ whole genome shotgun (WGS) entry which is preliminary data.</text>
</comment>
<sequence length="122" mass="13661">MVLKSKKKVYIVRQNTRSPTDVAKQSPRRKSPRYPVSDSGDEGTGSSRHSTVPRPKSALVTGQLQEAESSSKLPPKLLAWLLSNQIASQYLLEGSRHRNYCVLSPRFPRHGDYNGVSIWQAI</sequence>
<accession>A0ABQ7NY57</accession>
<evidence type="ECO:0000313" key="2">
    <source>
        <dbReference type="EMBL" id="KAG5415030.1"/>
    </source>
</evidence>
<proteinExistence type="predicted"/>
<feature type="compositionally biased region" description="Polar residues" evidence="1">
    <location>
        <begin position="60"/>
        <end position="70"/>
    </location>
</feature>
<dbReference type="Proteomes" id="UP000823674">
    <property type="component" value="Chromosome A01"/>
</dbReference>
<feature type="region of interest" description="Disordered" evidence="1">
    <location>
        <begin position="1"/>
        <end position="70"/>
    </location>
</feature>
<evidence type="ECO:0000256" key="1">
    <source>
        <dbReference type="SAM" id="MobiDB-lite"/>
    </source>
</evidence>